<dbReference type="PANTHER" id="PTHR43668">
    <property type="entry name" value="ALLANTOINASE"/>
    <property type="match status" value="1"/>
</dbReference>
<dbReference type="SUPFAM" id="SSF51556">
    <property type="entry name" value="Metallo-dependent hydrolases"/>
    <property type="match status" value="1"/>
</dbReference>
<gene>
    <name evidence="4" type="ORF">A9404_11860</name>
</gene>
<protein>
    <submittedName>
        <fullName evidence="4">Dihydroorotase</fullName>
    </submittedName>
</protein>
<dbReference type="InterPro" id="IPR024403">
    <property type="entry name" value="DHOase_cat"/>
</dbReference>
<evidence type="ECO:0000313" key="5">
    <source>
        <dbReference type="Proteomes" id="UP000078596"/>
    </source>
</evidence>
<dbReference type="InterPro" id="IPR004722">
    <property type="entry name" value="DHOase"/>
</dbReference>
<dbReference type="GO" id="GO:0046872">
    <property type="term" value="F:metal ion binding"/>
    <property type="evidence" value="ECO:0007669"/>
    <property type="project" value="InterPro"/>
</dbReference>
<dbReference type="GO" id="GO:0005737">
    <property type="term" value="C:cytoplasm"/>
    <property type="evidence" value="ECO:0007669"/>
    <property type="project" value="TreeGrafter"/>
</dbReference>
<dbReference type="SUPFAM" id="SSF51338">
    <property type="entry name" value="Composite domain of metallo-dependent hydrolases"/>
    <property type="match status" value="1"/>
</dbReference>
<proteinExistence type="predicted"/>
<evidence type="ECO:0000259" key="3">
    <source>
        <dbReference type="Pfam" id="PF12890"/>
    </source>
</evidence>
<dbReference type="KEGG" id="haz:A9404_11860"/>
<dbReference type="InterPro" id="IPR032466">
    <property type="entry name" value="Metal_Hydrolase"/>
</dbReference>
<dbReference type="NCBIfam" id="TIGR00857">
    <property type="entry name" value="pyrC_multi"/>
    <property type="match status" value="1"/>
</dbReference>
<evidence type="ECO:0000256" key="1">
    <source>
        <dbReference type="ARBA" id="ARBA00022975"/>
    </source>
</evidence>
<dbReference type="NCBIfam" id="NF005791">
    <property type="entry name" value="PRK07627.1"/>
    <property type="match status" value="1"/>
</dbReference>
<dbReference type="InterPro" id="IPR011059">
    <property type="entry name" value="Metal-dep_hydrolase_composite"/>
</dbReference>
<sequence>MRHPEGCRPGFDCDTWLIRGARVLDPASGQDQVADVYLANGKIVGIGAKPEHFPAQDVRTISADGQWLIPGVIDGWARLREPGLEHKATIATETLAAVSGGITTLCMPPDTDPVLDTIAVARFIKRRAQLAGRARVVAIGAMTQGLKGELLAEMAELTEGGCVGITNAHYPVKDLRLLRRALEYAATFDIQVIVQPLDPSLGKRGCAHEGVIATRLGLPGIPVSAETAPLAQMLAVLPETGARIHVNNISSRAALRLVEQAKADGLPITASVSAHQLWLSEMDTDALCGSTHVLPPLRSLRDRDALREGLAAGIIDCVISDHQPHESDGKLAPFPETEPGISGLDTLLPLMLKLADDGVITLDRALDALTRRPADLFGLHDSGRIEIGARADLALVDPDSFWTLDDTTMRSAGRDTPFFGWDFRHEVQSTWVNGKKVFWRGSTPDAP</sequence>
<dbReference type="Pfam" id="PF01979">
    <property type="entry name" value="Amidohydro_1"/>
    <property type="match status" value="1"/>
</dbReference>
<organism evidence="4 5">
    <name type="scientific">Halothiobacillus diazotrophicus</name>
    <dbReference type="NCBI Taxonomy" id="1860122"/>
    <lineage>
        <taxon>Bacteria</taxon>
        <taxon>Pseudomonadati</taxon>
        <taxon>Pseudomonadota</taxon>
        <taxon>Gammaproteobacteria</taxon>
        <taxon>Chromatiales</taxon>
        <taxon>Halothiobacillaceae</taxon>
        <taxon>Halothiobacillus</taxon>
    </lineage>
</organism>
<feature type="domain" description="Amidohydrolase-related" evidence="2">
    <location>
        <begin position="295"/>
        <end position="437"/>
    </location>
</feature>
<feature type="domain" description="Dihydroorotase catalytic" evidence="3">
    <location>
        <begin position="65"/>
        <end position="252"/>
    </location>
</feature>
<keyword evidence="5" id="KW-1185">Reference proteome</keyword>
<dbReference type="PANTHER" id="PTHR43668:SF2">
    <property type="entry name" value="ALLANTOINASE"/>
    <property type="match status" value="1"/>
</dbReference>
<dbReference type="GO" id="GO:0006145">
    <property type="term" value="P:purine nucleobase catabolic process"/>
    <property type="evidence" value="ECO:0007669"/>
    <property type="project" value="TreeGrafter"/>
</dbReference>
<dbReference type="Gene3D" id="2.30.40.10">
    <property type="entry name" value="Urease, subunit C, domain 1"/>
    <property type="match status" value="1"/>
</dbReference>
<dbReference type="Gene3D" id="3.20.20.140">
    <property type="entry name" value="Metal-dependent hydrolases"/>
    <property type="match status" value="1"/>
</dbReference>
<dbReference type="CDD" id="cd01317">
    <property type="entry name" value="DHOase_IIa"/>
    <property type="match status" value="1"/>
</dbReference>
<dbReference type="GO" id="GO:0006221">
    <property type="term" value="P:pyrimidine nucleotide biosynthetic process"/>
    <property type="evidence" value="ECO:0007669"/>
    <property type="project" value="UniProtKB-KW"/>
</dbReference>
<name>A0A191ZKN3_9GAMM</name>
<dbReference type="EMBL" id="CP016027">
    <property type="protein sequence ID" value="ANJ68466.1"/>
    <property type="molecule type" value="Genomic_DNA"/>
</dbReference>
<keyword evidence="1" id="KW-0665">Pyrimidine biosynthesis</keyword>
<dbReference type="GO" id="GO:0004151">
    <property type="term" value="F:dihydroorotase activity"/>
    <property type="evidence" value="ECO:0007669"/>
    <property type="project" value="InterPro"/>
</dbReference>
<evidence type="ECO:0000313" key="4">
    <source>
        <dbReference type="EMBL" id="ANJ68466.1"/>
    </source>
</evidence>
<evidence type="ECO:0000259" key="2">
    <source>
        <dbReference type="Pfam" id="PF01979"/>
    </source>
</evidence>
<accession>A0A191ZKN3</accession>
<dbReference type="STRING" id="1860122.A9404_11860"/>
<dbReference type="InterPro" id="IPR006680">
    <property type="entry name" value="Amidohydro-rel"/>
</dbReference>
<dbReference type="AlphaFoldDB" id="A0A191ZKN3"/>
<dbReference type="GO" id="GO:0004038">
    <property type="term" value="F:allantoinase activity"/>
    <property type="evidence" value="ECO:0007669"/>
    <property type="project" value="TreeGrafter"/>
</dbReference>
<dbReference type="InterPro" id="IPR050138">
    <property type="entry name" value="DHOase/Allantoinase_Hydrolase"/>
</dbReference>
<dbReference type="Pfam" id="PF12890">
    <property type="entry name" value="DHOase"/>
    <property type="match status" value="1"/>
</dbReference>
<reference evidence="4 5" key="1">
    <citation type="submission" date="2016-06" db="EMBL/GenBank/DDBJ databases">
        <title>Insight into the functional genes involving in sulfur oxidation in Pearl River water.</title>
        <authorList>
            <person name="Luo J."/>
            <person name="Tan X."/>
            <person name="Lin W."/>
        </authorList>
    </citation>
    <scope>NUCLEOTIDE SEQUENCE [LARGE SCALE GENOMIC DNA]</scope>
    <source>
        <strain evidence="4 5">LS2</strain>
    </source>
</reference>
<dbReference type="Proteomes" id="UP000078596">
    <property type="component" value="Chromosome"/>
</dbReference>